<dbReference type="AlphaFoldDB" id="A0A7C9GND7"/>
<dbReference type="InterPro" id="IPR003399">
    <property type="entry name" value="Mce/MlaD"/>
</dbReference>
<feature type="domain" description="Mce/MlaD" evidence="2">
    <location>
        <begin position="41"/>
        <end position="118"/>
    </location>
</feature>
<organism evidence="3 4">
    <name type="scientific">Sandarakinorhabdus fusca</name>
    <dbReference type="NCBI Taxonomy" id="1439888"/>
    <lineage>
        <taxon>Bacteria</taxon>
        <taxon>Pseudomonadati</taxon>
        <taxon>Pseudomonadota</taxon>
        <taxon>Alphaproteobacteria</taxon>
        <taxon>Sphingomonadales</taxon>
        <taxon>Sphingosinicellaceae</taxon>
        <taxon>Sandarakinorhabdus</taxon>
    </lineage>
</organism>
<evidence type="ECO:0000313" key="4">
    <source>
        <dbReference type="Proteomes" id="UP000481327"/>
    </source>
</evidence>
<comment type="caution">
    <text evidence="3">The sequence shown here is derived from an EMBL/GenBank/DDBJ whole genome shotgun (WGS) entry which is preliminary data.</text>
</comment>
<dbReference type="GO" id="GO:0015914">
    <property type="term" value="P:phospholipid transport"/>
    <property type="evidence" value="ECO:0007669"/>
    <property type="project" value="InterPro"/>
</dbReference>
<accession>A0A7C9GND7</accession>
<reference evidence="3 4" key="1">
    <citation type="submission" date="2019-09" db="EMBL/GenBank/DDBJ databases">
        <title>Polymorphobacter sp. isolated from a lake in China.</title>
        <authorList>
            <person name="Liu Z."/>
        </authorList>
    </citation>
    <scope>NUCLEOTIDE SEQUENCE [LARGE SCALE GENOMIC DNA]</scope>
    <source>
        <strain evidence="3 4">D40P</strain>
    </source>
</reference>
<gene>
    <name evidence="3" type="primary">mlaD</name>
    <name evidence="3" type="ORF">F3168_05000</name>
</gene>
<dbReference type="Pfam" id="PF02470">
    <property type="entry name" value="MlaD"/>
    <property type="match status" value="1"/>
</dbReference>
<dbReference type="EMBL" id="WIOL01000001">
    <property type="protein sequence ID" value="MQT16617.1"/>
    <property type="molecule type" value="Genomic_DNA"/>
</dbReference>
<dbReference type="PANTHER" id="PTHR33371:SF4">
    <property type="entry name" value="INTERMEMBRANE PHOSPHOLIPID TRANSPORT SYSTEM BINDING PROTEIN MLAD"/>
    <property type="match status" value="1"/>
</dbReference>
<dbReference type="RefSeq" id="WP_152576994.1">
    <property type="nucleotide sequence ID" value="NZ_JAATJI010000001.1"/>
</dbReference>
<protein>
    <submittedName>
        <fullName evidence="3">Outer membrane lipid asymmetry maintenance protein MlaD</fullName>
    </submittedName>
</protein>
<keyword evidence="4" id="KW-1185">Reference proteome</keyword>
<dbReference type="Proteomes" id="UP000481327">
    <property type="component" value="Unassembled WGS sequence"/>
</dbReference>
<name>A0A7C9GND7_9SPHN</name>
<dbReference type="InterPro" id="IPR030970">
    <property type="entry name" value="ABC_MlaD"/>
</dbReference>
<feature type="transmembrane region" description="Helical" evidence="1">
    <location>
        <begin position="12"/>
        <end position="31"/>
    </location>
</feature>
<dbReference type="OrthoDB" id="7164001at2"/>
<evidence type="ECO:0000313" key="3">
    <source>
        <dbReference type="EMBL" id="MQT16617.1"/>
    </source>
</evidence>
<keyword evidence="1" id="KW-1133">Transmembrane helix</keyword>
<sequence length="170" mass="17079">MRALFKENVVEAVIGLVVVIVAIGFVVFAYGRTQAGGTADGYVVKARFTNVAGVSPGTDVRMAGIRVGKVAAQSLDPSSFQAVLDLSIDKGLKLPVDSSAAITTEGILGGTFIALTPGGDEMMLKPGEEIIETSGATDLMALIGGFVNKSGGDAPAAAPATEPAAGAPTK</sequence>
<dbReference type="PANTHER" id="PTHR33371">
    <property type="entry name" value="INTERMEMBRANE PHOSPHOLIPID TRANSPORT SYSTEM BINDING PROTEIN MLAD-RELATED"/>
    <property type="match status" value="1"/>
</dbReference>
<keyword evidence="1" id="KW-0812">Transmembrane</keyword>
<evidence type="ECO:0000259" key="2">
    <source>
        <dbReference type="Pfam" id="PF02470"/>
    </source>
</evidence>
<proteinExistence type="predicted"/>
<keyword evidence="1" id="KW-0472">Membrane</keyword>
<dbReference type="InterPro" id="IPR052336">
    <property type="entry name" value="MlaD_Phospholipid_Transporter"/>
</dbReference>
<dbReference type="NCBIfam" id="TIGR04430">
    <property type="entry name" value="OM_asym_MlaD"/>
    <property type="match status" value="1"/>
</dbReference>
<evidence type="ECO:0000256" key="1">
    <source>
        <dbReference type="SAM" id="Phobius"/>
    </source>
</evidence>